<evidence type="ECO:0000313" key="1">
    <source>
        <dbReference type="EMBL" id="PPQ29813.1"/>
    </source>
</evidence>
<dbReference type="SUPFAM" id="SSF52096">
    <property type="entry name" value="ClpP/crotonase"/>
    <property type="match status" value="1"/>
</dbReference>
<organism evidence="1 2">
    <name type="scientific">Rhodoblastus sphagnicola</name>
    <dbReference type="NCBI Taxonomy" id="333368"/>
    <lineage>
        <taxon>Bacteria</taxon>
        <taxon>Pseudomonadati</taxon>
        <taxon>Pseudomonadota</taxon>
        <taxon>Alphaproteobacteria</taxon>
        <taxon>Hyphomicrobiales</taxon>
        <taxon>Rhodoblastaceae</taxon>
        <taxon>Rhodoblastus</taxon>
    </lineage>
</organism>
<dbReference type="EMBL" id="NHSJ01000087">
    <property type="protein sequence ID" value="PPQ29813.1"/>
    <property type="molecule type" value="Genomic_DNA"/>
</dbReference>
<protein>
    <recommendedName>
        <fullName evidence="3">Enoyl-CoA hydratase</fullName>
    </recommendedName>
</protein>
<evidence type="ECO:0008006" key="3">
    <source>
        <dbReference type="Google" id="ProtNLM"/>
    </source>
</evidence>
<gene>
    <name evidence="1" type="ORF">CCR94_14295</name>
</gene>
<dbReference type="Proteomes" id="UP000239089">
    <property type="component" value="Unassembled WGS sequence"/>
</dbReference>
<dbReference type="InterPro" id="IPR029045">
    <property type="entry name" value="ClpP/crotonase-like_dom_sf"/>
</dbReference>
<proteinExistence type="predicted"/>
<name>A0A2S6N5A7_9HYPH</name>
<comment type="caution">
    <text evidence="1">The sequence shown here is derived from an EMBL/GenBank/DDBJ whole genome shotgun (WGS) entry which is preliminary data.</text>
</comment>
<accession>A0A2S6N5A7</accession>
<sequence length="228" mass="24570">MDVAEHIKTDGGARVFSAGDDKVSVRRLPELSSVIASKWTAGFGPDDIVAFGDVLEEALDENPKFLIFDFAHRSAGSATQSENDGLAELVHTAANLIANSSTVAVAWARGDMVGADLEFALACSMIAAEPCATFTLSPFGGAYAFLARKIGMARAERAMLDRERLSAHAMRDMLLARHVAEGIGDGDDAIIEFLNKNLRRHNALSHMYRAQRLVMPVPYELVRAAHGA</sequence>
<keyword evidence="2" id="KW-1185">Reference proteome</keyword>
<evidence type="ECO:0000313" key="2">
    <source>
        <dbReference type="Proteomes" id="UP000239089"/>
    </source>
</evidence>
<dbReference type="Gene3D" id="3.90.226.10">
    <property type="entry name" value="2-enoyl-CoA Hydratase, Chain A, domain 1"/>
    <property type="match status" value="1"/>
</dbReference>
<reference evidence="1 2" key="1">
    <citation type="journal article" date="2018" name="Arch. Microbiol.">
        <title>New insights into the metabolic potential of the phototrophic purple bacterium Rhodopila globiformis DSM 161(T) from its draft genome sequence and evidence for a vanadium-dependent nitrogenase.</title>
        <authorList>
            <person name="Imhoff J.F."/>
            <person name="Rahn T."/>
            <person name="Kunzel S."/>
            <person name="Neulinger S.C."/>
        </authorList>
    </citation>
    <scope>NUCLEOTIDE SEQUENCE [LARGE SCALE GENOMIC DNA]</scope>
    <source>
        <strain evidence="1 2">DSM 16996</strain>
    </source>
</reference>
<dbReference type="AlphaFoldDB" id="A0A2S6N5A7"/>